<reference evidence="2" key="1">
    <citation type="journal article" date="2019" name="Int. J. Syst. Evol. Microbiol.">
        <title>The Global Catalogue of Microorganisms (GCM) 10K type strain sequencing project: providing services to taxonomists for standard genome sequencing and annotation.</title>
        <authorList>
            <consortium name="The Broad Institute Genomics Platform"/>
            <consortium name="The Broad Institute Genome Sequencing Center for Infectious Disease"/>
            <person name="Wu L."/>
            <person name="Ma J."/>
        </authorList>
    </citation>
    <scope>NUCLEOTIDE SEQUENCE [LARGE SCALE GENOMIC DNA]</scope>
    <source>
        <strain evidence="2">LMG 29247</strain>
    </source>
</reference>
<gene>
    <name evidence="1" type="ORF">ACFSF0_19445</name>
</gene>
<keyword evidence="2" id="KW-1185">Reference proteome</keyword>
<dbReference type="Proteomes" id="UP001597304">
    <property type="component" value="Unassembled WGS sequence"/>
</dbReference>
<organism evidence="1 2">
    <name type="scientific">Ottowia flava</name>
    <dbReference type="NCBI Taxonomy" id="2675430"/>
    <lineage>
        <taxon>Bacteria</taxon>
        <taxon>Pseudomonadati</taxon>
        <taxon>Pseudomonadota</taxon>
        <taxon>Betaproteobacteria</taxon>
        <taxon>Burkholderiales</taxon>
        <taxon>Comamonadaceae</taxon>
        <taxon>Ottowia</taxon>
    </lineage>
</organism>
<protein>
    <submittedName>
        <fullName evidence="1">Uncharacterized protein</fullName>
    </submittedName>
</protein>
<proteinExistence type="predicted"/>
<comment type="caution">
    <text evidence="1">The sequence shown here is derived from an EMBL/GenBank/DDBJ whole genome shotgun (WGS) entry which is preliminary data.</text>
</comment>
<dbReference type="RefSeq" id="WP_028603776.1">
    <property type="nucleotide sequence ID" value="NZ_JBHUEJ010000049.1"/>
</dbReference>
<sequence length="233" mass="25982">MFLTYNPVAGCLVHTGNDPMARATNEALNSARKMTTDERWKAGHSFDEPQGPTVLAREALEAIDGIVEVFSGRLTGVFYAETKDARGNVYPKMRLAFSENSSDPHVISLELAHEMTLQLIQRITSVQPGQWLIIRPTISPVERNGRMFANHNCIVKDDQDQLLSPIPGLWKQAQAGADEAAKKLMDMGIKEAKLINLTKAQSKLDFHRQLLDGIVQRFKMDAKPQSTSETAFF</sequence>
<evidence type="ECO:0000313" key="2">
    <source>
        <dbReference type="Proteomes" id="UP001597304"/>
    </source>
</evidence>
<dbReference type="EMBL" id="JBHUEJ010000049">
    <property type="protein sequence ID" value="MFD1712777.1"/>
    <property type="molecule type" value="Genomic_DNA"/>
</dbReference>
<evidence type="ECO:0000313" key="1">
    <source>
        <dbReference type="EMBL" id="MFD1712777.1"/>
    </source>
</evidence>
<accession>A0ABW4KY87</accession>
<name>A0ABW4KY87_9BURK</name>